<dbReference type="VEuPathDB" id="FungiDB:CPSG_10009"/>
<dbReference type="STRING" id="443226.E9DJL0"/>
<sequence>MLIRLCGLETGQSQLPFGFTSVLANPPSQSEAPKCYSKRIAAMSAQQTLQDLGNKDESVIPPESDKEIPQHEQEESVMAVHSGTCYCCGFEQQLLQKIKSTKMYSELELIHILEQLEKAFSDKKADIYLYYNHAKLMASKLGLQTHTLNREKLLNCLAYIHRNYCNIGLVKTDDSTYLWFCLANRPARAEDALGIYKFKHQPIIPLVAKMKTFDFN</sequence>
<name>E9DJL0_COCPS</name>
<dbReference type="VEuPathDB" id="FungiDB:D8B26_007018"/>
<protein>
    <submittedName>
        <fullName evidence="1">Uncharacterized protein</fullName>
    </submittedName>
</protein>
<dbReference type="EMBL" id="GL636517">
    <property type="protein sequence ID" value="EFW13400.1"/>
    <property type="molecule type" value="Genomic_DNA"/>
</dbReference>
<evidence type="ECO:0000313" key="2">
    <source>
        <dbReference type="Proteomes" id="UP000002497"/>
    </source>
</evidence>
<dbReference type="AlphaFoldDB" id="E9DJL0"/>
<dbReference type="HOGENOM" id="CLU_1277524_0_0_1"/>
<gene>
    <name evidence="1" type="ORF">CPSG_10009</name>
</gene>
<evidence type="ECO:0000313" key="1">
    <source>
        <dbReference type="EMBL" id="EFW13400.1"/>
    </source>
</evidence>
<dbReference type="OMA" id="MYSELEL"/>
<keyword evidence="2" id="KW-1185">Reference proteome</keyword>
<organism evidence="2">
    <name type="scientific">Coccidioides posadasii (strain RMSCC 757 / Silveira)</name>
    <name type="common">Valley fever fungus</name>
    <dbReference type="NCBI Taxonomy" id="443226"/>
    <lineage>
        <taxon>Eukaryota</taxon>
        <taxon>Fungi</taxon>
        <taxon>Dikarya</taxon>
        <taxon>Ascomycota</taxon>
        <taxon>Pezizomycotina</taxon>
        <taxon>Eurotiomycetes</taxon>
        <taxon>Eurotiomycetidae</taxon>
        <taxon>Onygenales</taxon>
        <taxon>Onygenaceae</taxon>
        <taxon>Coccidioides</taxon>
    </lineage>
</organism>
<reference evidence="2" key="1">
    <citation type="journal article" date="2010" name="Genome Res.">
        <title>Population genomic sequencing of Coccidioides fungi reveals recent hybridization and transposon control.</title>
        <authorList>
            <person name="Neafsey D.E."/>
            <person name="Barker B.M."/>
            <person name="Sharpton T.J."/>
            <person name="Stajich J.E."/>
            <person name="Park D.J."/>
            <person name="Whiston E."/>
            <person name="Hung C.-Y."/>
            <person name="McMahan C."/>
            <person name="White J."/>
            <person name="Sykes S."/>
            <person name="Heiman D."/>
            <person name="Young S."/>
            <person name="Zeng Q."/>
            <person name="Abouelleil A."/>
            <person name="Aftuck L."/>
            <person name="Bessette D."/>
            <person name="Brown A."/>
            <person name="FitzGerald M."/>
            <person name="Lui A."/>
            <person name="Macdonald J.P."/>
            <person name="Priest M."/>
            <person name="Orbach M.J."/>
            <person name="Galgiani J.N."/>
            <person name="Kirkland T.N."/>
            <person name="Cole G.T."/>
            <person name="Birren B.W."/>
            <person name="Henn M.R."/>
            <person name="Taylor J.W."/>
            <person name="Rounsley S.D."/>
        </authorList>
    </citation>
    <scope>NUCLEOTIDE SEQUENCE [LARGE SCALE GENOMIC DNA]</scope>
    <source>
        <strain evidence="2">RMSCC 757 / Silveira</strain>
    </source>
</reference>
<reference evidence="2" key="2">
    <citation type="submission" date="2010-03" db="EMBL/GenBank/DDBJ databases">
        <title>The genome sequence of Coccidioides posadasii strain Silveira.</title>
        <authorList>
            <consortium name="The Broad Institute Genome Sequencing Center for Infectious Disease"/>
            <person name="Neafsey D."/>
            <person name="Orbach M."/>
            <person name="Henn M.R."/>
            <person name="Cole G.T."/>
            <person name="Galgiani J."/>
            <person name="Gardner M.J."/>
            <person name="Kirkland T.N."/>
            <person name="Taylor J.W."/>
            <person name="Young S.K."/>
            <person name="Zeng Q."/>
            <person name="Koehrsen M."/>
            <person name="Alvarado L."/>
            <person name="Berlin A."/>
            <person name="Borenstein D."/>
            <person name="Chapman S.B."/>
            <person name="Chen Z."/>
            <person name="Engels R."/>
            <person name="Freedman E."/>
            <person name="Gellesch M."/>
            <person name="Goldberg J."/>
            <person name="Griggs A."/>
            <person name="Gujja S."/>
            <person name="Heilman E."/>
            <person name="Heiman D."/>
            <person name="Howarth C."/>
            <person name="Jen D."/>
            <person name="Larson L."/>
            <person name="Mehta T."/>
            <person name="Neiman D."/>
            <person name="Park D."/>
            <person name="Pearson M."/>
            <person name="Richards J."/>
            <person name="Roberts A."/>
            <person name="Saif S."/>
            <person name="Shea T."/>
            <person name="Shenoy N."/>
            <person name="Sisk P."/>
            <person name="Stolte C."/>
            <person name="Sykes S."/>
            <person name="Walk T."/>
            <person name="White J."/>
            <person name="Yandava C."/>
            <person name="Haas B."/>
            <person name="Nusbaum C."/>
            <person name="Birren B."/>
        </authorList>
    </citation>
    <scope>NUCLEOTIDE SEQUENCE [LARGE SCALE GENOMIC DNA]</scope>
    <source>
        <strain evidence="2">RMSCC 757 / Silveira</strain>
    </source>
</reference>
<accession>E9DJL0</accession>
<proteinExistence type="predicted"/>
<dbReference type="Proteomes" id="UP000002497">
    <property type="component" value="Unassembled WGS sequence"/>
</dbReference>